<feature type="domain" description="GH3 middle" evidence="3">
    <location>
        <begin position="348"/>
        <end position="426"/>
    </location>
</feature>
<evidence type="ECO:0000256" key="1">
    <source>
        <dbReference type="ARBA" id="ARBA00008068"/>
    </source>
</evidence>
<keyword evidence="5" id="KW-1185">Reference proteome</keyword>
<protein>
    <submittedName>
        <fullName evidence="6">Indole-3-acetic acid-amido synthetase GH3.17-like</fullName>
    </submittedName>
</protein>
<dbReference type="Proteomes" id="UP000694864">
    <property type="component" value="Chromosome 8"/>
</dbReference>
<sequence>MLPRFDLTDPKDALTLLEDVTTNVKQIQDSVLEAILSRNAQTEYLRGLLDGQVDKESFKKNVPVVTYEDFRSYIDRLTNGEPSDLICDRPISLFLASSGTSAGVPKFIPLTAEEFEQRISFGSLYRSLLYKHIKGLNQGKSLTFYFVTGEIKTVFGLLAMSMITCILKRLNTTNSLLWDKLQVSPHEIATCVDTTQSMYCQLLCGLLQRDNVARLGAPFASIVVKVMKFLENHWHELCSNIRTGRLSDWITDVQCVSGVAKFLTAPNPDLANLVEQECNKASWEAIVGRLWPKAKCIEGVITGSMAQYIPLLEYYGGSLPLVSSWYGGSECFVGVNVNPLSKPSDVSYTIIPSMGYFEFLEVEKDQRTCHDPVKNLVVVDLVDVKIGHDYELVVTTFSGLYRYRVGDVLRITGFHNNAPKFRFVGRHNVVLSIGMDKTYEEDLLKAVKNAKLLLEPYDLMVMDFTSRADLSSFPGHYVLYWELGSKTKDAKLEPDPNFLEECCFTIEKSFDTVYRKERKYDKNIGPLEIKVVKSGTFDELMNFAVSRGSSVSQYKTPISVTSEEVLKILEANVVSESFRASPTVRFLL</sequence>
<dbReference type="GeneID" id="104709113"/>
<dbReference type="PANTHER" id="PTHR31901">
    <property type="entry name" value="GH3 DOMAIN-CONTAINING PROTEIN"/>
    <property type="match status" value="1"/>
</dbReference>
<feature type="domain" description="GH3 C-terminal" evidence="4">
    <location>
        <begin position="441"/>
        <end position="563"/>
    </location>
</feature>
<evidence type="ECO:0000313" key="6">
    <source>
        <dbReference type="RefSeq" id="XP_019084183.1"/>
    </source>
</evidence>
<gene>
    <name evidence="6" type="primary">LOC104709113</name>
</gene>
<dbReference type="InterPro" id="IPR055378">
    <property type="entry name" value="GH3_C"/>
</dbReference>
<keyword evidence="2" id="KW-0436">Ligase</keyword>
<dbReference type="PANTHER" id="PTHR31901:SF33">
    <property type="entry name" value="INDOLE-3-ACETIC ACID-AMIDO SYNTHETASE GH3.17"/>
    <property type="match status" value="1"/>
</dbReference>
<comment type="similarity">
    <text evidence="1">Belongs to the IAA-amido conjugating enzyme family.</text>
</comment>
<dbReference type="Pfam" id="PF23571">
    <property type="entry name" value="GH3_M"/>
    <property type="match status" value="1"/>
</dbReference>
<proteinExistence type="inferred from homology"/>
<reference evidence="5" key="1">
    <citation type="journal article" date="2014" name="Nat. Commun.">
        <title>The emerging biofuel crop Camelina sativa retains a highly undifferentiated hexaploid genome structure.</title>
        <authorList>
            <person name="Kagale S."/>
            <person name="Koh C."/>
            <person name="Nixon J."/>
            <person name="Bollina V."/>
            <person name="Clarke W.E."/>
            <person name="Tuteja R."/>
            <person name="Spillane C."/>
            <person name="Robinson S.J."/>
            <person name="Links M.G."/>
            <person name="Clarke C."/>
            <person name="Higgins E.E."/>
            <person name="Huebert T."/>
            <person name="Sharpe A.G."/>
            <person name="Parkin I.A."/>
        </authorList>
    </citation>
    <scope>NUCLEOTIDE SEQUENCE [LARGE SCALE GENOMIC DNA]</scope>
    <source>
        <strain evidence="5">cv. DH55</strain>
    </source>
</reference>
<dbReference type="Pfam" id="PF03321">
    <property type="entry name" value="GH3"/>
    <property type="match status" value="1"/>
</dbReference>
<evidence type="ECO:0000259" key="3">
    <source>
        <dbReference type="Pfam" id="PF23571"/>
    </source>
</evidence>
<evidence type="ECO:0000313" key="5">
    <source>
        <dbReference type="Proteomes" id="UP000694864"/>
    </source>
</evidence>
<accession>A0ABM1QBP5</accession>
<evidence type="ECO:0000259" key="4">
    <source>
        <dbReference type="Pfam" id="PF23572"/>
    </source>
</evidence>
<dbReference type="InterPro" id="IPR004993">
    <property type="entry name" value="GH3"/>
</dbReference>
<name>A0ABM1QBP5_CAMSA</name>
<evidence type="ECO:0000256" key="2">
    <source>
        <dbReference type="ARBA" id="ARBA00022598"/>
    </source>
</evidence>
<reference evidence="6" key="2">
    <citation type="submission" date="2025-08" db="UniProtKB">
        <authorList>
            <consortium name="RefSeq"/>
        </authorList>
    </citation>
    <scope>IDENTIFICATION</scope>
    <source>
        <tissue evidence="6">Leaf</tissue>
    </source>
</reference>
<dbReference type="Pfam" id="PF23572">
    <property type="entry name" value="GH3_C"/>
    <property type="match status" value="1"/>
</dbReference>
<organism evidence="5 6">
    <name type="scientific">Camelina sativa</name>
    <name type="common">False flax</name>
    <name type="synonym">Myagrum sativum</name>
    <dbReference type="NCBI Taxonomy" id="90675"/>
    <lineage>
        <taxon>Eukaryota</taxon>
        <taxon>Viridiplantae</taxon>
        <taxon>Streptophyta</taxon>
        <taxon>Embryophyta</taxon>
        <taxon>Tracheophyta</taxon>
        <taxon>Spermatophyta</taxon>
        <taxon>Magnoliopsida</taxon>
        <taxon>eudicotyledons</taxon>
        <taxon>Gunneridae</taxon>
        <taxon>Pentapetalae</taxon>
        <taxon>rosids</taxon>
        <taxon>malvids</taxon>
        <taxon>Brassicales</taxon>
        <taxon>Brassicaceae</taxon>
        <taxon>Camelineae</taxon>
        <taxon>Camelina</taxon>
    </lineage>
</organism>
<dbReference type="RefSeq" id="XP_019084183.1">
    <property type="nucleotide sequence ID" value="XM_019228638.1"/>
</dbReference>
<dbReference type="InterPro" id="IPR055377">
    <property type="entry name" value="GH3_M"/>
</dbReference>